<sequence>MKKAVVAAAAVLTLAANIPAYADVSYDEEQHAIIGGAAGYQTVFVQKANEVYSPKNILYVGENSSGFNAAAEFMLKEAAEAGDYIVRYTAKAQVDFYALIKLN</sequence>
<gene>
    <name evidence="2" type="ORF">IAA60_07770</name>
</gene>
<accession>A0A9D1KQE2</accession>
<evidence type="ECO:0008006" key="4">
    <source>
        <dbReference type="Google" id="ProtNLM"/>
    </source>
</evidence>
<evidence type="ECO:0000256" key="1">
    <source>
        <dbReference type="SAM" id="SignalP"/>
    </source>
</evidence>
<reference evidence="2" key="1">
    <citation type="submission" date="2020-10" db="EMBL/GenBank/DDBJ databases">
        <authorList>
            <person name="Gilroy R."/>
        </authorList>
    </citation>
    <scope>NUCLEOTIDE SEQUENCE</scope>
    <source>
        <strain evidence="2">CHK181-108</strain>
    </source>
</reference>
<dbReference type="EMBL" id="DVLU01000078">
    <property type="protein sequence ID" value="HIT85784.1"/>
    <property type="molecule type" value="Genomic_DNA"/>
</dbReference>
<dbReference type="AlphaFoldDB" id="A0A9D1KQE2"/>
<organism evidence="2 3">
    <name type="scientific">Candidatus Ornithomonoglobus intestinigallinarum</name>
    <dbReference type="NCBI Taxonomy" id="2840894"/>
    <lineage>
        <taxon>Bacteria</taxon>
        <taxon>Bacillati</taxon>
        <taxon>Bacillota</taxon>
        <taxon>Clostridia</taxon>
        <taxon>Candidatus Ornithomonoglobus</taxon>
    </lineage>
</organism>
<feature type="chain" id="PRO_5039095417" description="DUF1471 domain-containing protein" evidence="1">
    <location>
        <begin position="23"/>
        <end position="103"/>
    </location>
</feature>
<name>A0A9D1KQE2_9FIRM</name>
<keyword evidence="1" id="KW-0732">Signal</keyword>
<evidence type="ECO:0000313" key="2">
    <source>
        <dbReference type="EMBL" id="HIT85784.1"/>
    </source>
</evidence>
<comment type="caution">
    <text evidence="2">The sequence shown here is derived from an EMBL/GenBank/DDBJ whole genome shotgun (WGS) entry which is preliminary data.</text>
</comment>
<reference evidence="2" key="2">
    <citation type="journal article" date="2021" name="PeerJ">
        <title>Extensive microbial diversity within the chicken gut microbiome revealed by metagenomics and culture.</title>
        <authorList>
            <person name="Gilroy R."/>
            <person name="Ravi A."/>
            <person name="Getino M."/>
            <person name="Pursley I."/>
            <person name="Horton D.L."/>
            <person name="Alikhan N.F."/>
            <person name="Baker D."/>
            <person name="Gharbi K."/>
            <person name="Hall N."/>
            <person name="Watson M."/>
            <person name="Adriaenssens E.M."/>
            <person name="Foster-Nyarko E."/>
            <person name="Jarju S."/>
            <person name="Secka A."/>
            <person name="Antonio M."/>
            <person name="Oren A."/>
            <person name="Chaudhuri R.R."/>
            <person name="La Ragione R."/>
            <person name="Hildebrand F."/>
            <person name="Pallen M.J."/>
        </authorList>
    </citation>
    <scope>NUCLEOTIDE SEQUENCE</scope>
    <source>
        <strain evidence="2">CHK181-108</strain>
    </source>
</reference>
<proteinExistence type="predicted"/>
<feature type="signal peptide" evidence="1">
    <location>
        <begin position="1"/>
        <end position="22"/>
    </location>
</feature>
<dbReference type="Proteomes" id="UP000824165">
    <property type="component" value="Unassembled WGS sequence"/>
</dbReference>
<protein>
    <recommendedName>
        <fullName evidence="4">DUF1471 domain-containing protein</fullName>
    </recommendedName>
</protein>
<evidence type="ECO:0000313" key="3">
    <source>
        <dbReference type="Proteomes" id="UP000824165"/>
    </source>
</evidence>